<keyword evidence="1" id="KW-0614">Plasmid</keyword>
<evidence type="ECO:0000313" key="2">
    <source>
        <dbReference type="Proteomes" id="UP001326567"/>
    </source>
</evidence>
<geneLocation type="plasmid" evidence="1 2">
    <name>unnamed02</name>
</geneLocation>
<keyword evidence="1" id="KW-0378">Hydrolase</keyword>
<dbReference type="CDD" id="cd03443">
    <property type="entry name" value="PaaI_thioesterase"/>
    <property type="match status" value="1"/>
</dbReference>
<dbReference type="Gene3D" id="3.10.129.10">
    <property type="entry name" value="Hotdog Thioesterase"/>
    <property type="match status" value="1"/>
</dbReference>
<accession>A0ABZ0V3S6</accession>
<dbReference type="EC" id="3.1.2.-" evidence="1"/>
<dbReference type="EMBL" id="CP139727">
    <property type="protein sequence ID" value="WPZ23525.1"/>
    <property type="molecule type" value="Genomic_DNA"/>
</dbReference>
<keyword evidence="2" id="KW-1185">Reference proteome</keyword>
<protein>
    <submittedName>
        <fullName evidence="1">PaaI family thioesterase</fullName>
        <ecNumber evidence="1">3.1.2.-</ecNumber>
    </submittedName>
</protein>
<reference evidence="1 2" key="1">
    <citation type="submission" date="2023-11" db="EMBL/GenBank/DDBJ databases">
        <title>From the Deep-Sea to the Surface: Bacterial Genomes Isolated from the Moytirra Hydrothermal Vent Plume.</title>
        <authorList>
            <person name="Major S.R."/>
        </authorList>
    </citation>
    <scope>NUCLEOTIDE SEQUENCE [LARGE SCALE GENOMIC DNA]</scope>
    <source>
        <strain evidence="1 2">OXR-9</strain>
        <plasmid evidence="1 2">unnamed02</plasmid>
    </source>
</reference>
<sequence length="136" mass="14666">MEANIRQKLAENKWKGEIAFIIESREPERVIARMPVTEAAKNPFGTMHAGALIWFADIAATLCAIGDLESIGEDGSGFPLAVNLHTVLSGNENAGDLIAISKTVRRGGKLIVIRTDVRGDTGRLLIDMTTTHLRAG</sequence>
<dbReference type="Proteomes" id="UP001326567">
    <property type="component" value="Plasmid unnamed02"/>
</dbReference>
<name>A0ABZ0V3S6_9RHOB</name>
<organism evidence="1 2">
    <name type="scientific">Sulfitobacter faviae</name>
    <dbReference type="NCBI Taxonomy" id="1775881"/>
    <lineage>
        <taxon>Bacteria</taxon>
        <taxon>Pseudomonadati</taxon>
        <taxon>Pseudomonadota</taxon>
        <taxon>Alphaproteobacteria</taxon>
        <taxon>Rhodobacterales</taxon>
        <taxon>Roseobacteraceae</taxon>
        <taxon>Sulfitobacter</taxon>
    </lineage>
</organism>
<evidence type="ECO:0000313" key="1">
    <source>
        <dbReference type="EMBL" id="WPZ23525.1"/>
    </source>
</evidence>
<dbReference type="InterPro" id="IPR029069">
    <property type="entry name" value="HotDog_dom_sf"/>
</dbReference>
<dbReference type="GO" id="GO:0016787">
    <property type="term" value="F:hydrolase activity"/>
    <property type="evidence" value="ECO:0007669"/>
    <property type="project" value="UniProtKB-KW"/>
</dbReference>
<gene>
    <name evidence="1" type="ORF">T7987_17610</name>
</gene>
<proteinExistence type="predicted"/>
<dbReference type="SUPFAM" id="SSF54637">
    <property type="entry name" value="Thioesterase/thiol ester dehydrase-isomerase"/>
    <property type="match status" value="1"/>
</dbReference>
<dbReference type="RefSeq" id="WP_322329894.1">
    <property type="nucleotide sequence ID" value="NZ_CP139727.1"/>
</dbReference>